<feature type="transmembrane region" description="Helical" evidence="1">
    <location>
        <begin position="307"/>
        <end position="326"/>
    </location>
</feature>
<organism evidence="2 3">
    <name type="scientific">Cellulomonas avistercoris</name>
    <dbReference type="NCBI Taxonomy" id="2762242"/>
    <lineage>
        <taxon>Bacteria</taxon>
        <taxon>Bacillati</taxon>
        <taxon>Actinomycetota</taxon>
        <taxon>Actinomycetes</taxon>
        <taxon>Micrococcales</taxon>
        <taxon>Cellulomonadaceae</taxon>
        <taxon>Cellulomonas</taxon>
    </lineage>
</organism>
<feature type="transmembrane region" description="Helical" evidence="1">
    <location>
        <begin position="213"/>
        <end position="231"/>
    </location>
</feature>
<accession>A0ABR8QBF5</accession>
<evidence type="ECO:0000313" key="3">
    <source>
        <dbReference type="Proteomes" id="UP000604241"/>
    </source>
</evidence>
<sequence>MSGLLRAELARARARPFVWGVVAAVTLGAVGLVLIGWWDTRPPTSAQVDEAHVALAEAEERWDADGAALVARCLELQDEVRADEGDGVDLGCDVMGPVLEQFLPHRPALADLLEQRLTSTGLMVVIGMLMTGVGLVSAEFATGAMSTWLTFTPRRGRVFVSKLAAACVAALVVAVVPTVLALAGLAAVCALHGTGTTVEAAVAAELAGRAARWLAVGLGATALGVGLAFAVRHAAAVTGIVVWWVAAVESTLALVLPPARWLPLSTNVRAWTTGEAMYEVPACVPDPRASGGEVCELVVHYVGAGQGALVIGVLVALALLAGWLSFRLRDVT</sequence>
<keyword evidence="1" id="KW-1133">Transmembrane helix</keyword>
<gene>
    <name evidence="2" type="ORF">H9657_04830</name>
</gene>
<keyword evidence="1" id="KW-0812">Transmembrane</keyword>
<comment type="caution">
    <text evidence="2">The sequence shown here is derived from an EMBL/GenBank/DDBJ whole genome shotgun (WGS) entry which is preliminary data.</text>
</comment>
<dbReference type="EMBL" id="JACSQV010000003">
    <property type="protein sequence ID" value="MBD7917604.1"/>
    <property type="molecule type" value="Genomic_DNA"/>
</dbReference>
<keyword evidence="3" id="KW-1185">Reference proteome</keyword>
<feature type="transmembrane region" description="Helical" evidence="1">
    <location>
        <begin position="122"/>
        <end position="151"/>
    </location>
</feature>
<protein>
    <recommendedName>
        <fullName evidence="4">ABC transporter permease</fullName>
    </recommendedName>
</protein>
<dbReference type="Proteomes" id="UP000604241">
    <property type="component" value="Unassembled WGS sequence"/>
</dbReference>
<feature type="transmembrane region" description="Helical" evidence="1">
    <location>
        <begin position="236"/>
        <end position="256"/>
    </location>
</feature>
<keyword evidence="1" id="KW-0472">Membrane</keyword>
<feature type="transmembrane region" description="Helical" evidence="1">
    <location>
        <begin position="163"/>
        <end position="193"/>
    </location>
</feature>
<name>A0ABR8QBF5_9CELL</name>
<proteinExistence type="predicted"/>
<evidence type="ECO:0000313" key="2">
    <source>
        <dbReference type="EMBL" id="MBD7917604.1"/>
    </source>
</evidence>
<evidence type="ECO:0008006" key="4">
    <source>
        <dbReference type="Google" id="ProtNLM"/>
    </source>
</evidence>
<dbReference type="RefSeq" id="WP_191780919.1">
    <property type="nucleotide sequence ID" value="NZ_JACSQV010000003.1"/>
</dbReference>
<reference evidence="2 3" key="1">
    <citation type="submission" date="2020-08" db="EMBL/GenBank/DDBJ databases">
        <title>A Genomic Blueprint of the Chicken Gut Microbiome.</title>
        <authorList>
            <person name="Gilroy R."/>
            <person name="Ravi A."/>
            <person name="Getino M."/>
            <person name="Pursley I."/>
            <person name="Horton D.L."/>
            <person name="Alikhan N.-F."/>
            <person name="Baker D."/>
            <person name="Gharbi K."/>
            <person name="Hall N."/>
            <person name="Watson M."/>
            <person name="Adriaenssens E.M."/>
            <person name="Foster-Nyarko E."/>
            <person name="Jarju S."/>
            <person name="Secka A."/>
            <person name="Antonio M."/>
            <person name="Oren A."/>
            <person name="Chaudhuri R."/>
            <person name="La Ragione R.M."/>
            <person name="Hildebrand F."/>
            <person name="Pallen M.J."/>
        </authorList>
    </citation>
    <scope>NUCLEOTIDE SEQUENCE [LARGE SCALE GENOMIC DNA]</scope>
    <source>
        <strain evidence="2 3">Sa3CUA2</strain>
    </source>
</reference>
<feature type="transmembrane region" description="Helical" evidence="1">
    <location>
        <begin position="16"/>
        <end position="38"/>
    </location>
</feature>
<evidence type="ECO:0000256" key="1">
    <source>
        <dbReference type="SAM" id="Phobius"/>
    </source>
</evidence>